<evidence type="ECO:0000313" key="2">
    <source>
        <dbReference type="Proteomes" id="UP000193411"/>
    </source>
</evidence>
<keyword evidence="2" id="KW-1185">Reference proteome</keyword>
<dbReference type="Proteomes" id="UP000193411">
    <property type="component" value="Unassembled WGS sequence"/>
</dbReference>
<evidence type="ECO:0008006" key="3">
    <source>
        <dbReference type="Google" id="ProtNLM"/>
    </source>
</evidence>
<protein>
    <recommendedName>
        <fullName evidence="3">F-box domain-containing protein</fullName>
    </recommendedName>
</protein>
<dbReference type="AlphaFoldDB" id="A0A1Y2HDN0"/>
<dbReference type="EMBL" id="MCFL01000043">
    <property type="protein sequence ID" value="ORZ32690.1"/>
    <property type="molecule type" value="Genomic_DNA"/>
</dbReference>
<sequence>MLASSSSTITLGLLDLPEDVLKVVLSRRFLSPRTLMECACVCKAAAAVALPELYSDLLVPSFAALPLIYSTLQSRRDLAQQVRSVTASRSFVLSFEFSECESTIQECRMCPHSPIVSMSKAIQRLGLETLNNKLPMPWFVRIAKICPNLTAVDMTEIATFAIDITCLFLGLADLARILRSRLGRFQYRANPFSCVLVKDRVLESGGVLFRKPPFALDVYFVDSIDWSRKQIAVTDVMCTNTALGSSTCLTPFRDLVPLDDQLNWTIGDVTLRNNEAKARCIEQGNWVVSSWLESKRELWLKGGLVKGQDRVFDFSQRPGLIRGSAVIAASMPVLDLVTSSIEVDMRRQCRELVVDAPDPTTFLRFPPGQRQKVFNKGLALYEPLARRPMTFISLLHLSAAPFLVESTVAHFMSLFATGLPNLTHLELFKVACPIDYALHHADTLIRRPPTYPGKLLQSLTIGSFIAHPAHAHVQWPYGNTSSPKDWPLAEPWLPASNHRACRLEKLELMVRGGGVDHLVPEKAATVAIHPVTLRNLRNIRLESVKLYLPPPQLAQTDSPSFIPLSHIPSHARRLCPVNYTLVLPNLEELTLSSNAFNLSATRTSSGRNATSLVLHAIPRAPSLTHFFMFVDYVEGKSKVYTTGMVLPTVRRFPRLEHARFNYLTETQSLDQIAQEVLDEMFAPYPRELAPCPRLRCVQVNDGEPIEYYRWLLAREKPVDSGLELVQMSSLAVED</sequence>
<evidence type="ECO:0000313" key="1">
    <source>
        <dbReference type="EMBL" id="ORZ32690.1"/>
    </source>
</evidence>
<gene>
    <name evidence="1" type="ORF">BCR44DRAFT_1439721</name>
</gene>
<comment type="caution">
    <text evidence="1">The sequence shown here is derived from an EMBL/GenBank/DDBJ whole genome shotgun (WGS) entry which is preliminary data.</text>
</comment>
<organism evidence="1 2">
    <name type="scientific">Catenaria anguillulae PL171</name>
    <dbReference type="NCBI Taxonomy" id="765915"/>
    <lineage>
        <taxon>Eukaryota</taxon>
        <taxon>Fungi</taxon>
        <taxon>Fungi incertae sedis</taxon>
        <taxon>Blastocladiomycota</taxon>
        <taxon>Blastocladiomycetes</taxon>
        <taxon>Blastocladiales</taxon>
        <taxon>Catenariaceae</taxon>
        <taxon>Catenaria</taxon>
    </lineage>
</organism>
<proteinExistence type="predicted"/>
<accession>A0A1Y2HDN0</accession>
<name>A0A1Y2HDN0_9FUNG</name>
<reference evidence="1 2" key="1">
    <citation type="submission" date="2016-07" db="EMBL/GenBank/DDBJ databases">
        <title>Pervasive Adenine N6-methylation of Active Genes in Fungi.</title>
        <authorList>
            <consortium name="DOE Joint Genome Institute"/>
            <person name="Mondo S.J."/>
            <person name="Dannebaum R.O."/>
            <person name="Kuo R.C."/>
            <person name="Labutti K."/>
            <person name="Haridas S."/>
            <person name="Kuo A."/>
            <person name="Salamov A."/>
            <person name="Ahrendt S.R."/>
            <person name="Lipzen A."/>
            <person name="Sullivan W."/>
            <person name="Andreopoulos W.B."/>
            <person name="Clum A."/>
            <person name="Lindquist E."/>
            <person name="Daum C."/>
            <person name="Ramamoorthy G.K."/>
            <person name="Gryganskyi A."/>
            <person name="Culley D."/>
            <person name="Magnuson J.K."/>
            <person name="James T.Y."/>
            <person name="O'Malley M.A."/>
            <person name="Stajich J.E."/>
            <person name="Spatafora J.W."/>
            <person name="Visel A."/>
            <person name="Grigoriev I.V."/>
        </authorList>
    </citation>
    <scope>NUCLEOTIDE SEQUENCE [LARGE SCALE GENOMIC DNA]</scope>
    <source>
        <strain evidence="1 2">PL171</strain>
    </source>
</reference>